<evidence type="ECO:0000256" key="2">
    <source>
        <dbReference type="ARBA" id="ARBA00004569"/>
    </source>
</evidence>
<sequence length="405" mass="47141">MSWFTSRRPRWPYVKLGNFSPIFFSALAAGTMCSSYVFFKFPNKTEETKKRPMYHGHEKRFRNFASLQYKGVLFMTPADFINSLVKDVPTQHRLVSICKEDLDRFLKKTPSKNKISSNLFRQINDQGILSYSEYIFLLQVLTKPHSGFEIAFKMLDTDLSRSVDAQEFAKLNNVIAQAGHSEKGAPSDLSLPEEDVFRTTLMAHLFGRHRNSPLTYEEFIRFMQNVQTEALEVEFKSYSMGLPSITPGDFAKIILRHTKLSKADREQRINRLQAKLSDPVPITFEDFQKFFVFLNCLDDFSMAMKLYTIAERPISLPEFRRAVKACTGFEMSSNLLQTVFALFDMDDDGRLSYQEFIQIMRERYARRTKARMVDDVKKSEDTVASIPRTTMFRQCLSRELRNNQM</sequence>
<protein>
    <submittedName>
        <fullName evidence="11">Calcium uptake protein 2 mitochondrial</fullName>
    </submittedName>
</protein>
<dbReference type="GO" id="GO:0005758">
    <property type="term" value="C:mitochondrial intermembrane space"/>
    <property type="evidence" value="ECO:0007669"/>
    <property type="project" value="UniProtKB-SubCell"/>
</dbReference>
<evidence type="ECO:0000256" key="6">
    <source>
        <dbReference type="ARBA" id="ARBA00022946"/>
    </source>
</evidence>
<dbReference type="GO" id="GO:1990246">
    <property type="term" value="C:uniplex complex"/>
    <property type="evidence" value="ECO:0007669"/>
    <property type="project" value="TreeGrafter"/>
</dbReference>
<evidence type="ECO:0000256" key="8">
    <source>
        <dbReference type="ARBA" id="ARBA00023136"/>
    </source>
</evidence>
<dbReference type="InterPro" id="IPR002048">
    <property type="entry name" value="EF_hand_dom"/>
</dbReference>
<dbReference type="PROSITE" id="PS50222">
    <property type="entry name" value="EF_HAND_2"/>
    <property type="match status" value="1"/>
</dbReference>
<dbReference type="PROSITE" id="PS00018">
    <property type="entry name" value="EF_HAND_1"/>
    <property type="match status" value="1"/>
</dbReference>
<comment type="subcellular location">
    <subcellularLocation>
        <location evidence="1">Mitochondrion inner membrane</location>
    </subcellularLocation>
    <subcellularLocation>
        <location evidence="2">Mitochondrion intermembrane space</location>
    </subcellularLocation>
</comment>
<reference evidence="11" key="1">
    <citation type="submission" date="2019-03" db="EMBL/GenBank/DDBJ databases">
        <title>Improved annotation for the trematode Fasciola hepatica.</title>
        <authorList>
            <person name="Choi Y.-J."/>
            <person name="Martin J."/>
            <person name="Mitreva M."/>
        </authorList>
    </citation>
    <scope>NUCLEOTIDE SEQUENCE [LARGE SCALE GENOMIC DNA]</scope>
</reference>
<dbReference type="SUPFAM" id="SSF47473">
    <property type="entry name" value="EF-hand"/>
    <property type="match status" value="2"/>
</dbReference>
<keyword evidence="7" id="KW-0496">Mitochondrion</keyword>
<keyword evidence="4" id="KW-0999">Mitochondrion inner membrane</keyword>
<evidence type="ECO:0000259" key="10">
    <source>
        <dbReference type="PROSITE" id="PS50222"/>
    </source>
</evidence>
<comment type="caution">
    <text evidence="11">The sequence shown here is derived from an EMBL/GenBank/DDBJ whole genome shotgun (WGS) entry which is preliminary data.</text>
</comment>
<evidence type="ECO:0000313" key="11">
    <source>
        <dbReference type="EMBL" id="THD27228.1"/>
    </source>
</evidence>
<evidence type="ECO:0000256" key="4">
    <source>
        <dbReference type="ARBA" id="ARBA00022792"/>
    </source>
</evidence>
<dbReference type="Proteomes" id="UP000230066">
    <property type="component" value="Unassembled WGS sequence"/>
</dbReference>
<keyword evidence="12" id="KW-1185">Reference proteome</keyword>
<dbReference type="CDD" id="cd15900">
    <property type="entry name" value="EFh_MICU"/>
    <property type="match status" value="1"/>
</dbReference>
<dbReference type="InterPro" id="IPR018247">
    <property type="entry name" value="EF_Hand_1_Ca_BS"/>
</dbReference>
<dbReference type="GO" id="GO:0005509">
    <property type="term" value="F:calcium ion binding"/>
    <property type="evidence" value="ECO:0007669"/>
    <property type="project" value="InterPro"/>
</dbReference>
<evidence type="ECO:0000256" key="5">
    <source>
        <dbReference type="ARBA" id="ARBA00022837"/>
    </source>
</evidence>
<evidence type="ECO:0000256" key="3">
    <source>
        <dbReference type="ARBA" id="ARBA00022737"/>
    </source>
</evidence>
<dbReference type="SMART" id="SM00054">
    <property type="entry name" value="EFh"/>
    <property type="match status" value="2"/>
</dbReference>
<dbReference type="Pfam" id="PF13499">
    <property type="entry name" value="EF-hand_7"/>
    <property type="match status" value="1"/>
</dbReference>
<dbReference type="GO" id="GO:0051560">
    <property type="term" value="P:mitochondrial calcium ion homeostasis"/>
    <property type="evidence" value="ECO:0007669"/>
    <property type="project" value="TreeGrafter"/>
</dbReference>
<dbReference type="PANTHER" id="PTHR12294:SF13">
    <property type="entry name" value="MITOCHONDRIAL CALCIUM UPTAKE 3, ISOFORM D"/>
    <property type="match status" value="1"/>
</dbReference>
<feature type="transmembrane region" description="Helical" evidence="9">
    <location>
        <begin position="20"/>
        <end position="39"/>
    </location>
</feature>
<feature type="domain" description="EF-hand" evidence="10">
    <location>
        <begin position="331"/>
        <end position="366"/>
    </location>
</feature>
<dbReference type="PANTHER" id="PTHR12294">
    <property type="entry name" value="EF HAND DOMAIN FAMILY A1,A2-RELATED"/>
    <property type="match status" value="1"/>
</dbReference>
<keyword evidence="8 9" id="KW-0472">Membrane</keyword>
<proteinExistence type="predicted"/>
<dbReference type="InterPro" id="IPR039800">
    <property type="entry name" value="MICU1/2/3"/>
</dbReference>
<keyword evidence="6" id="KW-0809">Transit peptide</keyword>
<dbReference type="InterPro" id="IPR011992">
    <property type="entry name" value="EF-hand-dom_pair"/>
</dbReference>
<keyword evidence="9" id="KW-1133">Transmembrane helix</keyword>
<evidence type="ECO:0000256" key="9">
    <source>
        <dbReference type="SAM" id="Phobius"/>
    </source>
</evidence>
<evidence type="ECO:0000313" key="12">
    <source>
        <dbReference type="Proteomes" id="UP000230066"/>
    </source>
</evidence>
<evidence type="ECO:0000256" key="1">
    <source>
        <dbReference type="ARBA" id="ARBA00004273"/>
    </source>
</evidence>
<accession>A0A4E0RWJ5</accession>
<keyword evidence="9" id="KW-0812">Transmembrane</keyword>
<dbReference type="Gene3D" id="1.10.238.10">
    <property type="entry name" value="EF-hand"/>
    <property type="match status" value="2"/>
</dbReference>
<keyword evidence="5" id="KW-0106">Calcium</keyword>
<evidence type="ECO:0000256" key="7">
    <source>
        <dbReference type="ARBA" id="ARBA00023128"/>
    </source>
</evidence>
<gene>
    <name evidence="11" type="ORF">D915_001751</name>
</gene>
<dbReference type="GO" id="GO:0036444">
    <property type="term" value="P:calcium import into the mitochondrion"/>
    <property type="evidence" value="ECO:0007669"/>
    <property type="project" value="TreeGrafter"/>
</dbReference>
<dbReference type="AlphaFoldDB" id="A0A4E0RWJ5"/>
<organism evidence="11 12">
    <name type="scientific">Fasciola hepatica</name>
    <name type="common">Liver fluke</name>
    <dbReference type="NCBI Taxonomy" id="6192"/>
    <lineage>
        <taxon>Eukaryota</taxon>
        <taxon>Metazoa</taxon>
        <taxon>Spiralia</taxon>
        <taxon>Lophotrochozoa</taxon>
        <taxon>Platyhelminthes</taxon>
        <taxon>Trematoda</taxon>
        <taxon>Digenea</taxon>
        <taxon>Plagiorchiida</taxon>
        <taxon>Echinostomata</taxon>
        <taxon>Echinostomatoidea</taxon>
        <taxon>Fasciolidae</taxon>
        <taxon>Fasciola</taxon>
    </lineage>
</organism>
<keyword evidence="3" id="KW-0677">Repeat</keyword>
<dbReference type="EMBL" id="JXXN02000490">
    <property type="protein sequence ID" value="THD27228.1"/>
    <property type="molecule type" value="Genomic_DNA"/>
</dbReference>
<name>A0A4E0RWJ5_FASHE</name>